<evidence type="ECO:0000256" key="2">
    <source>
        <dbReference type="ARBA" id="ARBA00004642"/>
    </source>
</evidence>
<accession>A0A3Q2QT77</accession>
<evidence type="ECO:0000256" key="1">
    <source>
        <dbReference type="ARBA" id="ARBA00004324"/>
    </source>
</evidence>
<evidence type="ECO:0000256" key="9">
    <source>
        <dbReference type="ARBA" id="ARBA00030067"/>
    </source>
</evidence>
<dbReference type="Proteomes" id="UP000265000">
    <property type="component" value="Unplaced"/>
</dbReference>
<dbReference type="PANTHER" id="PTHR21038">
    <property type="entry name" value="40-2-3 PROTEIN-RELATED"/>
    <property type="match status" value="1"/>
</dbReference>
<evidence type="ECO:0000313" key="12">
    <source>
        <dbReference type="Proteomes" id="UP000265000"/>
    </source>
</evidence>
<keyword evidence="12" id="KW-1185">Reference proteome</keyword>
<evidence type="ECO:0000256" key="8">
    <source>
        <dbReference type="ARBA" id="ARBA00023242"/>
    </source>
</evidence>
<feature type="region of interest" description="Disordered" evidence="10">
    <location>
        <begin position="299"/>
        <end position="332"/>
    </location>
</feature>
<dbReference type="GO" id="GO:0016607">
    <property type="term" value="C:nuclear speck"/>
    <property type="evidence" value="ECO:0007669"/>
    <property type="project" value="UniProtKB-SubCell"/>
</dbReference>
<feature type="region of interest" description="Disordered" evidence="10">
    <location>
        <begin position="42"/>
        <end position="79"/>
    </location>
</feature>
<dbReference type="GeneTree" id="ENSGT00390000012807"/>
<reference evidence="11" key="1">
    <citation type="submission" date="2025-08" db="UniProtKB">
        <authorList>
            <consortium name="Ensembl"/>
        </authorList>
    </citation>
    <scope>IDENTIFICATION</scope>
</reference>
<dbReference type="GO" id="GO:0006406">
    <property type="term" value="P:mRNA export from nucleus"/>
    <property type="evidence" value="ECO:0007669"/>
    <property type="project" value="InterPro"/>
</dbReference>
<dbReference type="GO" id="GO:0003729">
    <property type="term" value="F:mRNA binding"/>
    <property type="evidence" value="ECO:0007669"/>
    <property type="project" value="InterPro"/>
</dbReference>
<dbReference type="AlphaFoldDB" id="A0A3Q2QT77"/>
<keyword evidence="5" id="KW-0813">Transport</keyword>
<keyword evidence="6" id="KW-0509">mRNA transport</keyword>
<evidence type="ECO:0000256" key="6">
    <source>
        <dbReference type="ARBA" id="ARBA00022816"/>
    </source>
</evidence>
<organism evidence="11 12">
    <name type="scientific">Fundulus heteroclitus</name>
    <name type="common">Killifish</name>
    <name type="synonym">Mummichog</name>
    <dbReference type="NCBI Taxonomy" id="8078"/>
    <lineage>
        <taxon>Eukaryota</taxon>
        <taxon>Metazoa</taxon>
        <taxon>Chordata</taxon>
        <taxon>Craniata</taxon>
        <taxon>Vertebrata</taxon>
        <taxon>Euteleostomi</taxon>
        <taxon>Actinopterygii</taxon>
        <taxon>Neopterygii</taxon>
        <taxon>Teleostei</taxon>
        <taxon>Neoteleostei</taxon>
        <taxon>Acanthomorphata</taxon>
        <taxon>Ovalentaria</taxon>
        <taxon>Atherinomorphae</taxon>
        <taxon>Cyprinodontiformes</taxon>
        <taxon>Fundulidae</taxon>
        <taxon>Fundulus</taxon>
    </lineage>
</organism>
<sequence>MNNGGFITARREMAAVPDKVDMSLDDIIRLNKRERQLKRRQATVNGRPVKKKGRLSQARSGAAAPRGGGVPRGGSAMLRNRRVPPLGVRRRGQGVITGLAARRPAVLLKRAGALNRSTVNQKMRPRMRPIMQRTEAQHRRAEVQRRLYRKPDPQRDYSTTARRPFQLRRRPIPPVQQTQREARQATFLFHRGLKVQAQVQKPNPRTPPVRTRQWRTSTAGSGILTVSIDNPTARTQPEPPTAWTLHPPPVSPAPFKVETVEKKEPKGVPLQFDINSVGKPQTSMTLNERFRILKDRRVATAQSSRGSRTGPCRAAVTSPRRGRSHPGQTSRIHVGVDGRSAHFLFMSVYSAFCVVNTQCRGVFDFFFFFLPILTRNC</sequence>
<dbReference type="PANTHER" id="PTHR21038:SF2">
    <property type="entry name" value="UAP56-INTERACTING FACTOR"/>
    <property type="match status" value="1"/>
</dbReference>
<evidence type="ECO:0000256" key="5">
    <source>
        <dbReference type="ARBA" id="ARBA00022448"/>
    </source>
</evidence>
<evidence type="ECO:0000256" key="4">
    <source>
        <dbReference type="ARBA" id="ARBA00020622"/>
    </source>
</evidence>
<comment type="subcellular location">
    <subcellularLocation>
        <location evidence="1">Nucleus speckle</location>
    </subcellularLocation>
    <subcellularLocation>
        <location evidence="2">Nucleus</location>
        <location evidence="2">Nucleoplasm</location>
    </subcellularLocation>
</comment>
<dbReference type="Ensembl" id="ENSFHET00000022730.1">
    <property type="protein sequence ID" value="ENSFHEP00000030839.1"/>
    <property type="gene ID" value="ENSFHEG00000016387.1"/>
</dbReference>
<reference evidence="11" key="2">
    <citation type="submission" date="2025-09" db="UniProtKB">
        <authorList>
            <consortium name="Ensembl"/>
        </authorList>
    </citation>
    <scope>IDENTIFICATION</scope>
</reference>
<comment type="similarity">
    <text evidence="3">Belongs to the UIF family.</text>
</comment>
<evidence type="ECO:0000256" key="10">
    <source>
        <dbReference type="SAM" id="MobiDB-lite"/>
    </source>
</evidence>
<dbReference type="Pfam" id="PF07078">
    <property type="entry name" value="FYTT"/>
    <property type="match status" value="1"/>
</dbReference>
<evidence type="ECO:0000256" key="7">
    <source>
        <dbReference type="ARBA" id="ARBA00022884"/>
    </source>
</evidence>
<dbReference type="InterPro" id="IPR009782">
    <property type="entry name" value="FYTTD1"/>
</dbReference>
<proteinExistence type="inferred from homology"/>
<keyword evidence="7" id="KW-0694">RNA-binding</keyword>
<dbReference type="STRING" id="8078.ENSFHEP00000030839"/>
<evidence type="ECO:0000313" key="11">
    <source>
        <dbReference type="Ensembl" id="ENSFHEP00000030839.1"/>
    </source>
</evidence>
<keyword evidence="8" id="KW-0539">Nucleus</keyword>
<name>A0A3Q2QT77_FUNHE</name>
<evidence type="ECO:0000256" key="3">
    <source>
        <dbReference type="ARBA" id="ARBA00010722"/>
    </source>
</evidence>
<protein>
    <recommendedName>
        <fullName evidence="4">UAP56-interacting factor</fullName>
    </recommendedName>
    <alternativeName>
        <fullName evidence="9">Forty-two-three domain-containing protein 1</fullName>
    </alternativeName>
</protein>